<protein>
    <submittedName>
        <fullName evidence="1">Uncharacterized protein</fullName>
    </submittedName>
</protein>
<comment type="caution">
    <text evidence="1">The sequence shown here is derived from an EMBL/GenBank/DDBJ whole genome shotgun (WGS) entry which is preliminary data.</text>
</comment>
<organism evidence="1 2">
    <name type="scientific">Sorangium cellulosum</name>
    <name type="common">Polyangium cellulosum</name>
    <dbReference type="NCBI Taxonomy" id="56"/>
    <lineage>
        <taxon>Bacteria</taxon>
        <taxon>Pseudomonadati</taxon>
        <taxon>Myxococcota</taxon>
        <taxon>Polyangia</taxon>
        <taxon>Polyangiales</taxon>
        <taxon>Polyangiaceae</taxon>
        <taxon>Sorangium</taxon>
    </lineage>
</organism>
<accession>A0A150PYW9</accession>
<sequence length="169" mass="17470">MKLFGFLMAGLALVACGDDDVGNGGETGSELDGKQLGALTAEESEELCHDVGAQAEALSKEDRCELAGMAATIVGMDCETAKQECISAPEEPEEAEEAGSCEGLGFAGCTATVAEFKACATATVDTVAALTCESTFADFTQKPAECVALEKKCPGFFEDEEEETESEGP</sequence>
<dbReference type="EMBL" id="JEMA01001254">
    <property type="protein sequence ID" value="KYF60763.1"/>
    <property type="molecule type" value="Genomic_DNA"/>
</dbReference>
<dbReference type="AlphaFoldDB" id="A0A150PYW9"/>
<dbReference type="Proteomes" id="UP000075260">
    <property type="component" value="Unassembled WGS sequence"/>
</dbReference>
<gene>
    <name evidence="1" type="ORF">BE15_08645</name>
</gene>
<reference evidence="1 2" key="1">
    <citation type="submission" date="2014-02" db="EMBL/GenBank/DDBJ databases">
        <title>The small core and large imbalanced accessory genome model reveals a collaborative survival strategy of Sorangium cellulosum strains in nature.</title>
        <authorList>
            <person name="Han K."/>
            <person name="Peng R."/>
            <person name="Blom J."/>
            <person name="Li Y.-Z."/>
        </authorList>
    </citation>
    <scope>NUCLEOTIDE SEQUENCE [LARGE SCALE GENOMIC DNA]</scope>
    <source>
        <strain evidence="1 2">So0008-312</strain>
    </source>
</reference>
<dbReference type="PROSITE" id="PS51257">
    <property type="entry name" value="PROKAR_LIPOPROTEIN"/>
    <property type="match status" value="1"/>
</dbReference>
<proteinExistence type="predicted"/>
<evidence type="ECO:0000313" key="2">
    <source>
        <dbReference type="Proteomes" id="UP000075260"/>
    </source>
</evidence>
<name>A0A150PYW9_SORCE</name>
<evidence type="ECO:0000313" key="1">
    <source>
        <dbReference type="EMBL" id="KYF60763.1"/>
    </source>
</evidence>